<keyword evidence="4" id="KW-1185">Reference proteome</keyword>
<dbReference type="InterPro" id="IPR005135">
    <property type="entry name" value="Endo/exonuclease/phosphatase"/>
</dbReference>
<evidence type="ECO:0000259" key="1">
    <source>
        <dbReference type="Pfam" id="PF03372"/>
    </source>
</evidence>
<comment type="caution">
    <text evidence="3">The sequence shown here is derived from an EMBL/GenBank/DDBJ whole genome shotgun (WGS) entry which is preliminary data.</text>
</comment>
<dbReference type="Pfam" id="PF14111">
    <property type="entry name" value="DUF4283"/>
    <property type="match status" value="1"/>
</dbReference>
<evidence type="ECO:0000259" key="2">
    <source>
        <dbReference type="Pfam" id="PF14111"/>
    </source>
</evidence>
<evidence type="ECO:0000313" key="3">
    <source>
        <dbReference type="EMBL" id="KAG5586949.1"/>
    </source>
</evidence>
<dbReference type="GO" id="GO:0003824">
    <property type="term" value="F:catalytic activity"/>
    <property type="evidence" value="ECO:0007669"/>
    <property type="project" value="InterPro"/>
</dbReference>
<name>A0A9J5XGY5_SOLCO</name>
<feature type="domain" description="Endonuclease/exonuclease/phosphatase" evidence="1">
    <location>
        <begin position="541"/>
        <end position="690"/>
    </location>
</feature>
<organism evidence="3 4">
    <name type="scientific">Solanum commersonii</name>
    <name type="common">Commerson's wild potato</name>
    <name type="synonym">Commerson's nightshade</name>
    <dbReference type="NCBI Taxonomy" id="4109"/>
    <lineage>
        <taxon>Eukaryota</taxon>
        <taxon>Viridiplantae</taxon>
        <taxon>Streptophyta</taxon>
        <taxon>Embryophyta</taxon>
        <taxon>Tracheophyta</taxon>
        <taxon>Spermatophyta</taxon>
        <taxon>Magnoliopsida</taxon>
        <taxon>eudicotyledons</taxon>
        <taxon>Gunneridae</taxon>
        <taxon>Pentapetalae</taxon>
        <taxon>asterids</taxon>
        <taxon>lamiids</taxon>
        <taxon>Solanales</taxon>
        <taxon>Solanaceae</taxon>
        <taxon>Solanoideae</taxon>
        <taxon>Solaneae</taxon>
        <taxon>Solanum</taxon>
    </lineage>
</organism>
<dbReference type="InterPro" id="IPR025558">
    <property type="entry name" value="DUF4283"/>
</dbReference>
<dbReference type="Proteomes" id="UP000824120">
    <property type="component" value="Chromosome 9"/>
</dbReference>
<dbReference type="EMBL" id="JACXVP010000009">
    <property type="protein sequence ID" value="KAG5586949.1"/>
    <property type="molecule type" value="Genomic_DNA"/>
</dbReference>
<proteinExistence type="predicted"/>
<dbReference type="AlphaFoldDB" id="A0A9J5XGY5"/>
<sequence length="726" mass="83812">MDNRVYFRSGGKSSDITESRSKAEVWYDWVEDARHHMRRMVLSRGALGWVCKRQTEATGIRGKAAKSWSCRDFSTNFFIALKFNQYGRYLSLISVKGSDRAVIILPESAFNEGWEKLAKKIEAIINRGIKQTKTFKLSGEADYAANKGGRSYRDVLQNSKWTRIETELAEEGSMLKARVQLEDEDLLARCLVGKLFGEDDTPTRNDVRRWAQQTWNNAHGVQVYDMNGILFLFEFQSRKAAEHVLMGDWRRQESRLKLQWWSLTIGAFPITHEFEWFWIRIETEEETDLKNHLRWARIRVKGPAKKIPASNEIADEENIFSLPIWVESPERDEGGYRGRNPSDLSRCRDIHRSEKLPVKPNREEKNLMEETKVKDSISNYIQSEVNTQVNAEASPQISEELNEEEAELYGQNSSKQITILGDPTPIQCDASECSKEVEGKATEWRRLKELTKIDPISGTCENQMVPKEIKIPGVQQGVEGEMQPHTYHEAKNIFMECEGAQHGYQEESGEYVQQLGGNRWMGGMWMESLGSKGGILIMWDKRNWKAEPVERGNQSITCNFSGLNPDLIWFITAVYASCDGRERKVLWEELGAMRSFYEGPWVVCGDFNTTRFPSEKTNCSRISEAMSDFSSCINELELVDPPLFGGPYTWRGGENQKNAPRIDRFLYSFPWDEMFTQIRQSTLPSLGSDHNPIVLTCGDEVFKKSYFKFEKWWLNVEGFRDKVKDW</sequence>
<accession>A0A9J5XGY5</accession>
<dbReference type="InterPro" id="IPR036691">
    <property type="entry name" value="Endo/exonu/phosph_ase_sf"/>
</dbReference>
<gene>
    <name evidence="3" type="ORF">H5410_047383</name>
</gene>
<dbReference type="PANTHER" id="PTHR34427:SF10">
    <property type="entry name" value="DUF4283 DOMAIN-CONTAINING PROTEIN"/>
    <property type="match status" value="1"/>
</dbReference>
<evidence type="ECO:0008006" key="5">
    <source>
        <dbReference type="Google" id="ProtNLM"/>
    </source>
</evidence>
<protein>
    <recommendedName>
        <fullName evidence="5">DUF4283 domain-containing protein</fullName>
    </recommendedName>
</protein>
<reference evidence="3 4" key="1">
    <citation type="submission" date="2020-09" db="EMBL/GenBank/DDBJ databases">
        <title>De no assembly of potato wild relative species, Solanum commersonii.</title>
        <authorList>
            <person name="Cho K."/>
        </authorList>
    </citation>
    <scope>NUCLEOTIDE SEQUENCE [LARGE SCALE GENOMIC DNA]</scope>
    <source>
        <strain evidence="3">LZ3.2</strain>
        <tissue evidence="3">Leaf</tissue>
    </source>
</reference>
<dbReference type="SUPFAM" id="SSF56219">
    <property type="entry name" value="DNase I-like"/>
    <property type="match status" value="1"/>
</dbReference>
<dbReference type="Gene3D" id="3.60.10.10">
    <property type="entry name" value="Endonuclease/exonuclease/phosphatase"/>
    <property type="match status" value="1"/>
</dbReference>
<dbReference type="Pfam" id="PF03372">
    <property type="entry name" value="Exo_endo_phos"/>
    <property type="match status" value="1"/>
</dbReference>
<dbReference type="PANTHER" id="PTHR34427">
    <property type="entry name" value="DUF4283 DOMAIN PROTEIN"/>
    <property type="match status" value="1"/>
</dbReference>
<dbReference type="OrthoDB" id="498125at2759"/>
<evidence type="ECO:0000313" key="4">
    <source>
        <dbReference type="Proteomes" id="UP000824120"/>
    </source>
</evidence>
<feature type="domain" description="DUF4283" evidence="2">
    <location>
        <begin position="185"/>
        <end position="266"/>
    </location>
</feature>